<evidence type="ECO:0000259" key="2">
    <source>
        <dbReference type="Pfam" id="PF03779"/>
    </source>
</evidence>
<reference evidence="3 4" key="1">
    <citation type="submission" date="2021-06" db="EMBL/GenBank/DDBJ databases">
        <authorList>
            <person name="Jeong J.W."/>
        </authorList>
    </citation>
    <scope>NUCLEOTIDE SEQUENCE [LARGE SCALE GENOMIC DNA]</scope>
    <source>
        <strain evidence="3 4">MMS21-TAE1-1</strain>
    </source>
</reference>
<feature type="transmembrane region" description="Helical" evidence="1">
    <location>
        <begin position="60"/>
        <end position="78"/>
    </location>
</feature>
<comment type="caution">
    <text evidence="3">The sequence shown here is derived from an EMBL/GenBank/DDBJ whole genome shotgun (WGS) entry which is preliminary data.</text>
</comment>
<proteinExistence type="predicted"/>
<keyword evidence="4" id="KW-1185">Reference proteome</keyword>
<feature type="domain" description="SPW repeat-containing integral membrane" evidence="2">
    <location>
        <begin position="7"/>
        <end position="100"/>
    </location>
</feature>
<evidence type="ECO:0000313" key="3">
    <source>
        <dbReference type="EMBL" id="MBU8865795.1"/>
    </source>
</evidence>
<evidence type="ECO:0000256" key="1">
    <source>
        <dbReference type="SAM" id="Phobius"/>
    </source>
</evidence>
<keyword evidence="1" id="KW-0812">Transmembrane</keyword>
<dbReference type="EMBL" id="JAHOPC010000002">
    <property type="protein sequence ID" value="MBU8865795.1"/>
    <property type="molecule type" value="Genomic_DNA"/>
</dbReference>
<dbReference type="InterPro" id="IPR005530">
    <property type="entry name" value="SPW"/>
</dbReference>
<keyword evidence="1" id="KW-0472">Membrane</keyword>
<dbReference type="RefSeq" id="WP_216923628.1">
    <property type="nucleotide sequence ID" value="NZ_JAHOPC010000002.1"/>
</dbReference>
<sequence length="120" mass="12514">MKKWTRWQDWTVVAAGAYAALSVLWTTQMGSSTAVMVTLGILLAIGGVVNLAAPGMPAAEWAQAVIAVALLLAPWVAGFTSATGAAWTAWIAGAVALVVTALAIKPSTEEYRHHHVMPSS</sequence>
<accession>A0ABS6I338</accession>
<feature type="transmembrane region" description="Helical" evidence="1">
    <location>
        <begin position="84"/>
        <end position="104"/>
    </location>
</feature>
<evidence type="ECO:0000313" key="4">
    <source>
        <dbReference type="Proteomes" id="UP000824166"/>
    </source>
</evidence>
<protein>
    <submittedName>
        <fullName evidence="3">SPW repeat protein</fullName>
    </submittedName>
</protein>
<gene>
    <name evidence="3" type="ORF">KSW38_05765</name>
</gene>
<name>A0ABS6I338_9MICC</name>
<feature type="transmembrane region" description="Helical" evidence="1">
    <location>
        <begin position="33"/>
        <end position="53"/>
    </location>
</feature>
<organism evidence="3 4">
    <name type="scientific">Paenarthrobacter aromaticivorans</name>
    <dbReference type="NCBI Taxonomy" id="2849150"/>
    <lineage>
        <taxon>Bacteria</taxon>
        <taxon>Bacillati</taxon>
        <taxon>Actinomycetota</taxon>
        <taxon>Actinomycetes</taxon>
        <taxon>Micrococcales</taxon>
        <taxon>Micrococcaceae</taxon>
        <taxon>Paenarthrobacter</taxon>
    </lineage>
</organism>
<dbReference type="Proteomes" id="UP000824166">
    <property type="component" value="Unassembled WGS sequence"/>
</dbReference>
<dbReference type="Pfam" id="PF03779">
    <property type="entry name" value="SPW"/>
    <property type="match status" value="1"/>
</dbReference>
<keyword evidence="1" id="KW-1133">Transmembrane helix</keyword>
<feature type="transmembrane region" description="Helical" evidence="1">
    <location>
        <begin position="7"/>
        <end position="27"/>
    </location>
</feature>